<evidence type="ECO:0000256" key="2">
    <source>
        <dbReference type="ARBA" id="ARBA00023125"/>
    </source>
</evidence>
<gene>
    <name evidence="5" type="ORF">NT2_07_01530</name>
</gene>
<keyword evidence="6" id="KW-1185">Reference proteome</keyword>
<evidence type="ECO:0000256" key="3">
    <source>
        <dbReference type="ARBA" id="ARBA00023163"/>
    </source>
</evidence>
<dbReference type="PRINTS" id="PR00032">
    <property type="entry name" value="HTHARAC"/>
</dbReference>
<dbReference type="Proteomes" id="UP000016568">
    <property type="component" value="Unassembled WGS sequence"/>
</dbReference>
<dbReference type="eggNOG" id="COG2207">
    <property type="taxonomic scope" value="Bacteria"/>
</dbReference>
<dbReference type="AlphaFoldDB" id="U3A5Y2"/>
<dbReference type="PROSITE" id="PS00041">
    <property type="entry name" value="HTH_ARAC_FAMILY_1"/>
    <property type="match status" value="1"/>
</dbReference>
<comment type="caution">
    <text evidence="5">The sequence shown here is derived from an EMBL/GenBank/DDBJ whole genome shotgun (WGS) entry which is preliminary data.</text>
</comment>
<dbReference type="InterPro" id="IPR020449">
    <property type="entry name" value="Tscrpt_reg_AraC-type_HTH"/>
</dbReference>
<dbReference type="PROSITE" id="PS01124">
    <property type="entry name" value="HTH_ARAC_FAMILY_2"/>
    <property type="match status" value="1"/>
</dbReference>
<sequence>MNAKSGVQASAARARDYQVDAIYAMPGVNLQLRTYHHETPSESGKARADHVLSVSLSGRGPGSTGRYIRDRHETGWFRFGNITFVPGGVPIVGRGPGGMQQTLSCRFDYGAFADLALFEEGLTDERLLACGDIRAPGMEEMMRRLAWELRSPGFGRETMIDLLVRGAIVDVVRHIRQSGDCPSRRSGGLSPAQLRRLTDYIDASLDRSPTISELARVCDLSAGHLMRSFRQTTGETIHDHVQRVRIARAQAMLMEHDHSIKQIAHLLGFATPSSFAVAFRRLSGQSPSGFRQRNRSRGV</sequence>
<dbReference type="InterPro" id="IPR018060">
    <property type="entry name" value="HTH_AraC"/>
</dbReference>
<dbReference type="EMBL" id="BASZ01000007">
    <property type="protein sequence ID" value="GAD50153.1"/>
    <property type="molecule type" value="Genomic_DNA"/>
</dbReference>
<dbReference type="InterPro" id="IPR018062">
    <property type="entry name" value="HTH_AraC-typ_CS"/>
</dbReference>
<name>U3A5Y2_9SPHN</name>
<dbReference type="InterPro" id="IPR050204">
    <property type="entry name" value="AraC_XylS_family_regulators"/>
</dbReference>
<dbReference type="Gene3D" id="1.10.10.60">
    <property type="entry name" value="Homeodomain-like"/>
    <property type="match status" value="2"/>
</dbReference>
<evidence type="ECO:0000313" key="5">
    <source>
        <dbReference type="EMBL" id="GAD50153.1"/>
    </source>
</evidence>
<evidence type="ECO:0000313" key="6">
    <source>
        <dbReference type="Proteomes" id="UP000016568"/>
    </source>
</evidence>
<dbReference type="GO" id="GO:0003700">
    <property type="term" value="F:DNA-binding transcription factor activity"/>
    <property type="evidence" value="ECO:0007669"/>
    <property type="project" value="InterPro"/>
</dbReference>
<keyword evidence="3" id="KW-0804">Transcription</keyword>
<accession>U3A5Y2</accession>
<protein>
    <submittedName>
        <fullName evidence="5">Putative AraC family transcriptional regulator</fullName>
    </submittedName>
</protein>
<feature type="domain" description="HTH araC/xylS-type" evidence="4">
    <location>
        <begin position="195"/>
        <end position="293"/>
    </location>
</feature>
<dbReference type="KEGG" id="ntd:EGO55_06000"/>
<dbReference type="RefSeq" id="WP_021690971.1">
    <property type="nucleotide sequence ID" value="NZ_BASZ01000007.1"/>
</dbReference>
<dbReference type="PANTHER" id="PTHR46796:SF6">
    <property type="entry name" value="ARAC SUBFAMILY"/>
    <property type="match status" value="1"/>
</dbReference>
<dbReference type="PANTHER" id="PTHR46796">
    <property type="entry name" value="HTH-TYPE TRANSCRIPTIONAL ACTIVATOR RHAS-RELATED"/>
    <property type="match status" value="1"/>
</dbReference>
<proteinExistence type="predicted"/>
<dbReference type="InterPro" id="IPR009057">
    <property type="entry name" value="Homeodomain-like_sf"/>
</dbReference>
<keyword evidence="2" id="KW-0238">DNA-binding</keyword>
<organism evidence="5 6">
    <name type="scientific">Caenibius tardaugens NBRC 16725</name>
    <dbReference type="NCBI Taxonomy" id="1219035"/>
    <lineage>
        <taxon>Bacteria</taxon>
        <taxon>Pseudomonadati</taxon>
        <taxon>Pseudomonadota</taxon>
        <taxon>Alphaproteobacteria</taxon>
        <taxon>Sphingomonadales</taxon>
        <taxon>Erythrobacteraceae</taxon>
        <taxon>Caenibius</taxon>
    </lineage>
</organism>
<dbReference type="GO" id="GO:0043565">
    <property type="term" value="F:sequence-specific DNA binding"/>
    <property type="evidence" value="ECO:0007669"/>
    <property type="project" value="InterPro"/>
</dbReference>
<dbReference type="SMART" id="SM00342">
    <property type="entry name" value="HTH_ARAC"/>
    <property type="match status" value="1"/>
</dbReference>
<dbReference type="SUPFAM" id="SSF46689">
    <property type="entry name" value="Homeodomain-like"/>
    <property type="match status" value="2"/>
</dbReference>
<reference evidence="5 6" key="1">
    <citation type="submission" date="2013-09" db="EMBL/GenBank/DDBJ databases">
        <title>Whole genome shotgun sequence of Novosphingobium tardaugens NBRC 16725.</title>
        <authorList>
            <person name="Isaki S."/>
            <person name="Hosoyama A."/>
            <person name="Tsuchikane K."/>
            <person name="Katsumata H."/>
            <person name="Ando Y."/>
            <person name="Yamazaki S."/>
            <person name="Fujita N."/>
        </authorList>
    </citation>
    <scope>NUCLEOTIDE SEQUENCE [LARGE SCALE GENOMIC DNA]</scope>
    <source>
        <strain evidence="5 6">NBRC 16725</strain>
    </source>
</reference>
<keyword evidence="1" id="KW-0805">Transcription regulation</keyword>
<dbReference type="OrthoDB" id="7508028at2"/>
<dbReference type="Pfam" id="PF12833">
    <property type="entry name" value="HTH_18"/>
    <property type="match status" value="1"/>
</dbReference>
<evidence type="ECO:0000259" key="4">
    <source>
        <dbReference type="PROSITE" id="PS01124"/>
    </source>
</evidence>
<evidence type="ECO:0000256" key="1">
    <source>
        <dbReference type="ARBA" id="ARBA00023015"/>
    </source>
</evidence>